<dbReference type="OrthoDB" id="9811889at2"/>
<sequence length="397" mass="44797">MLNDQKSLRVKTLEDYGVLDTTPEQMFDDITAIASSICNMPIALISLLDDKRQFFKSHLGIPISETPIEFSFCVHAIEKPENIFIVEDARLDERFKNNPFVTSDPNIVSYYGMPLSSGNGIAFGTLCVIDNKVSVLTEEQKKALQSLSRQVVHLLELRRANKLLISYQAQLENYSSRMEDFAYMAAHDLKAPVRTIGSLLKLIEENHKAIWDEQDEMYFDFLYESLEKMNTLILDLLDFAKVNTAGQESKEKIDLNELISGVFEMYTTGISTNKPILNCPVFPEIISSKIILTVLFQNLIGNAIKYQPKNNVPEIDITFSETETEWNFTVQDNGIGIKEEHLTTIFKPFKRLHSQSEYAGSGLGLAACKKLIDNLNGKIWVSSVLGKGTKVSFSIPK</sequence>
<dbReference type="SMART" id="SM00388">
    <property type="entry name" value="HisKA"/>
    <property type="match status" value="1"/>
</dbReference>
<dbReference type="Pfam" id="PF01590">
    <property type="entry name" value="GAF"/>
    <property type="match status" value="1"/>
</dbReference>
<dbReference type="CDD" id="cd00082">
    <property type="entry name" value="HisKA"/>
    <property type="match status" value="1"/>
</dbReference>
<evidence type="ECO:0000256" key="4">
    <source>
        <dbReference type="ARBA" id="ARBA00022679"/>
    </source>
</evidence>
<keyword evidence="8" id="KW-1185">Reference proteome</keyword>
<name>A0A4Q9Z1U3_9FLAO</name>
<dbReference type="Pfam" id="PF02518">
    <property type="entry name" value="HATPase_c"/>
    <property type="match status" value="1"/>
</dbReference>
<dbReference type="InterPro" id="IPR005467">
    <property type="entry name" value="His_kinase_dom"/>
</dbReference>
<dbReference type="FunFam" id="3.30.565.10:FF:000006">
    <property type="entry name" value="Sensor histidine kinase WalK"/>
    <property type="match status" value="1"/>
</dbReference>
<evidence type="ECO:0000256" key="5">
    <source>
        <dbReference type="ARBA" id="ARBA00022777"/>
    </source>
</evidence>
<dbReference type="SUPFAM" id="SSF55874">
    <property type="entry name" value="ATPase domain of HSP90 chaperone/DNA topoisomerase II/histidine kinase"/>
    <property type="match status" value="1"/>
</dbReference>
<dbReference type="InterPro" id="IPR052162">
    <property type="entry name" value="Sensor_kinase/Photoreceptor"/>
</dbReference>
<comment type="caution">
    <text evidence="7">The sequence shown here is derived from an EMBL/GenBank/DDBJ whole genome shotgun (WGS) entry which is preliminary data.</text>
</comment>
<dbReference type="InterPro" id="IPR003594">
    <property type="entry name" value="HATPase_dom"/>
</dbReference>
<dbReference type="SUPFAM" id="SSF47384">
    <property type="entry name" value="Homodimeric domain of signal transducing histidine kinase"/>
    <property type="match status" value="1"/>
</dbReference>
<keyword evidence="3" id="KW-0597">Phosphoprotein</keyword>
<dbReference type="PANTHER" id="PTHR43304">
    <property type="entry name" value="PHYTOCHROME-LIKE PROTEIN CPH1"/>
    <property type="match status" value="1"/>
</dbReference>
<dbReference type="GO" id="GO:0000155">
    <property type="term" value="F:phosphorelay sensor kinase activity"/>
    <property type="evidence" value="ECO:0007669"/>
    <property type="project" value="InterPro"/>
</dbReference>
<dbReference type="RefSeq" id="WP_131475285.1">
    <property type="nucleotide sequence ID" value="NZ_SJPE01000003.1"/>
</dbReference>
<evidence type="ECO:0000256" key="2">
    <source>
        <dbReference type="ARBA" id="ARBA00012438"/>
    </source>
</evidence>
<evidence type="ECO:0000259" key="6">
    <source>
        <dbReference type="PROSITE" id="PS50109"/>
    </source>
</evidence>
<reference evidence="7 8" key="1">
    <citation type="submission" date="2019-02" db="EMBL/GenBank/DDBJ databases">
        <title>Flavobacterium sp. RD-2-33 isolated from forest soil.</title>
        <authorList>
            <person name="Chaudhary D.K."/>
        </authorList>
    </citation>
    <scope>NUCLEOTIDE SEQUENCE [LARGE SCALE GENOMIC DNA]</scope>
    <source>
        <strain evidence="7 8">RD-2-33</strain>
    </source>
</reference>
<keyword evidence="4" id="KW-0808">Transferase</keyword>
<feature type="domain" description="Histidine kinase" evidence="6">
    <location>
        <begin position="184"/>
        <end position="397"/>
    </location>
</feature>
<comment type="catalytic activity">
    <reaction evidence="1">
        <text>ATP + protein L-histidine = ADP + protein N-phospho-L-histidine.</text>
        <dbReference type="EC" id="2.7.13.3"/>
    </reaction>
</comment>
<dbReference type="InterPro" id="IPR003661">
    <property type="entry name" value="HisK_dim/P_dom"/>
</dbReference>
<dbReference type="SMART" id="SM00387">
    <property type="entry name" value="HATPase_c"/>
    <property type="match status" value="1"/>
</dbReference>
<dbReference type="InterPro" id="IPR036890">
    <property type="entry name" value="HATPase_C_sf"/>
</dbReference>
<dbReference type="InterPro" id="IPR029016">
    <property type="entry name" value="GAF-like_dom_sf"/>
</dbReference>
<protein>
    <recommendedName>
        <fullName evidence="2">histidine kinase</fullName>
        <ecNumber evidence="2">2.7.13.3</ecNumber>
    </recommendedName>
</protein>
<dbReference type="Pfam" id="PF00512">
    <property type="entry name" value="HisKA"/>
    <property type="match status" value="1"/>
</dbReference>
<accession>A0A4Q9Z1U3</accession>
<organism evidence="7 8">
    <name type="scientific">Flavobacterium silvisoli</name>
    <dbReference type="NCBI Taxonomy" id="2529433"/>
    <lineage>
        <taxon>Bacteria</taxon>
        <taxon>Pseudomonadati</taxon>
        <taxon>Bacteroidota</taxon>
        <taxon>Flavobacteriia</taxon>
        <taxon>Flavobacteriales</taxon>
        <taxon>Flavobacteriaceae</taxon>
        <taxon>Flavobacterium</taxon>
    </lineage>
</organism>
<evidence type="ECO:0000313" key="7">
    <source>
        <dbReference type="EMBL" id="TBX70324.1"/>
    </source>
</evidence>
<dbReference type="Gene3D" id="1.10.287.130">
    <property type="match status" value="1"/>
</dbReference>
<keyword evidence="5" id="KW-0418">Kinase</keyword>
<dbReference type="InterPro" id="IPR004358">
    <property type="entry name" value="Sig_transdc_His_kin-like_C"/>
</dbReference>
<gene>
    <name evidence="7" type="ORF">EZL74_03885</name>
</gene>
<dbReference type="InterPro" id="IPR003018">
    <property type="entry name" value="GAF"/>
</dbReference>
<dbReference type="AlphaFoldDB" id="A0A4Q9Z1U3"/>
<dbReference type="PRINTS" id="PR00344">
    <property type="entry name" value="BCTRLSENSOR"/>
</dbReference>
<dbReference type="EC" id="2.7.13.3" evidence="2"/>
<dbReference type="Gene3D" id="3.30.565.10">
    <property type="entry name" value="Histidine kinase-like ATPase, C-terminal domain"/>
    <property type="match status" value="1"/>
</dbReference>
<dbReference type="SUPFAM" id="SSF55781">
    <property type="entry name" value="GAF domain-like"/>
    <property type="match status" value="1"/>
</dbReference>
<dbReference type="EMBL" id="SJPE01000003">
    <property type="protein sequence ID" value="TBX70324.1"/>
    <property type="molecule type" value="Genomic_DNA"/>
</dbReference>
<dbReference type="Proteomes" id="UP000293300">
    <property type="component" value="Unassembled WGS sequence"/>
</dbReference>
<proteinExistence type="predicted"/>
<dbReference type="PROSITE" id="PS50109">
    <property type="entry name" value="HIS_KIN"/>
    <property type="match status" value="1"/>
</dbReference>
<dbReference type="PANTHER" id="PTHR43304:SF1">
    <property type="entry name" value="PAC DOMAIN-CONTAINING PROTEIN"/>
    <property type="match status" value="1"/>
</dbReference>
<dbReference type="InterPro" id="IPR036097">
    <property type="entry name" value="HisK_dim/P_sf"/>
</dbReference>
<evidence type="ECO:0000256" key="1">
    <source>
        <dbReference type="ARBA" id="ARBA00000085"/>
    </source>
</evidence>
<evidence type="ECO:0000256" key="3">
    <source>
        <dbReference type="ARBA" id="ARBA00022553"/>
    </source>
</evidence>
<dbReference type="SMART" id="SM00065">
    <property type="entry name" value="GAF"/>
    <property type="match status" value="1"/>
</dbReference>
<evidence type="ECO:0000313" key="8">
    <source>
        <dbReference type="Proteomes" id="UP000293300"/>
    </source>
</evidence>
<dbReference type="Gene3D" id="3.30.450.40">
    <property type="match status" value="1"/>
</dbReference>